<evidence type="ECO:0000256" key="5">
    <source>
        <dbReference type="ARBA" id="ARBA00023015"/>
    </source>
</evidence>
<accession>D1AL29</accession>
<dbReference type="AlphaFoldDB" id="D1AL29"/>
<dbReference type="Gene3D" id="3.30.300.20">
    <property type="match status" value="2"/>
</dbReference>
<keyword evidence="2 7" id="KW-0963">Cytoplasm</keyword>
<comment type="subunit">
    <text evidence="7">Monomer. Binds directly to the core enzyme of the DNA-dependent RNA polymerase and to nascent RNA.</text>
</comment>
<dbReference type="GO" id="GO:0031564">
    <property type="term" value="P:transcription antitermination"/>
    <property type="evidence" value="ECO:0007669"/>
    <property type="project" value="UniProtKB-UniRule"/>
</dbReference>
<dbReference type="InterPro" id="IPR030842">
    <property type="entry name" value="TF_NusA_bacterial"/>
</dbReference>
<sequence>MKAKDQRIFLEALDELEKEKGIKKEELLEAVETALLAAYKKNYGEKENAEVKINHDTGEVKVFSRKEIVDEVENPEYEISLDDAKNFKKRAKVGGVVELEINAEDFKRNAIQNAKQIVIQKVRECEKQNIYNNFKEKENSIVTGIVRKVDEKGSLYIDINGLEAIIPEKELSDTDVFKQGDRVKVYIGKVEEGTKFTKTFISRKSEEMIRKLFDLEIPEIEDGVIVIKSVAREAGSRTKVAIYSDDPNLDVKGACIGKGGMRIQSIIDELKGEKIDIVLWNEDIRYFVKNALNPAEVISVEIIEDNGEEVAKVEVASDQLSLAIGKKGQNSRLAAKLCGIKIDIFTSELPDDSEPEEE</sequence>
<reference evidence="10" key="1">
    <citation type="submission" date="2009-09" db="EMBL/GenBank/DDBJ databases">
        <title>The complete chromosome of Sebaldella termitidis ATCC 33386.</title>
        <authorList>
            <consortium name="US DOE Joint Genome Institute (JGI-PGF)"/>
            <person name="Lucas S."/>
            <person name="Copeland A."/>
            <person name="Lapidus A."/>
            <person name="Glavina del Rio T."/>
            <person name="Dalin E."/>
            <person name="Tice H."/>
            <person name="Bruce D."/>
            <person name="Goodwin L."/>
            <person name="Pitluck S."/>
            <person name="Kyrpides N."/>
            <person name="Mavromatis K."/>
            <person name="Ivanova N."/>
            <person name="Mikhailova N."/>
            <person name="Sims D."/>
            <person name="Meincke L."/>
            <person name="Brettin T."/>
            <person name="Detter J.C."/>
            <person name="Han C."/>
            <person name="Larimer F."/>
            <person name="Land M."/>
            <person name="Hauser L."/>
            <person name="Markowitz V."/>
            <person name="Cheng J.F."/>
            <person name="Hugenholtz P."/>
            <person name="Woyke T."/>
            <person name="Wu D."/>
            <person name="Eisen J.A."/>
        </authorList>
    </citation>
    <scope>NUCLEOTIDE SEQUENCE [LARGE SCALE GENOMIC DNA]</scope>
    <source>
        <strain evidence="10">ATCC 33386 / NCTC 11300</strain>
    </source>
</reference>
<dbReference type="CDD" id="cd04455">
    <property type="entry name" value="S1_NusA"/>
    <property type="match status" value="1"/>
</dbReference>
<evidence type="ECO:0000313" key="10">
    <source>
        <dbReference type="Proteomes" id="UP000000845"/>
    </source>
</evidence>
<comment type="similarity">
    <text evidence="7">Belongs to the NusA family.</text>
</comment>
<dbReference type="Pfam" id="PF00575">
    <property type="entry name" value="S1"/>
    <property type="match status" value="1"/>
</dbReference>
<dbReference type="PANTHER" id="PTHR22648">
    <property type="entry name" value="TRANSCRIPTION TERMINATION FACTOR NUSA"/>
    <property type="match status" value="1"/>
</dbReference>
<dbReference type="RefSeq" id="WP_012861766.1">
    <property type="nucleotide sequence ID" value="NC_013517.1"/>
</dbReference>
<evidence type="ECO:0000259" key="8">
    <source>
        <dbReference type="PROSITE" id="PS50126"/>
    </source>
</evidence>
<dbReference type="GO" id="GO:0003700">
    <property type="term" value="F:DNA-binding transcription factor activity"/>
    <property type="evidence" value="ECO:0007669"/>
    <property type="project" value="InterPro"/>
</dbReference>
<dbReference type="Gene3D" id="2.40.50.140">
    <property type="entry name" value="Nucleic acid-binding proteins"/>
    <property type="match status" value="1"/>
</dbReference>
<organism evidence="9 10">
    <name type="scientific">Sebaldella termitidis (strain ATCC 33386 / NCTC 11300)</name>
    <dbReference type="NCBI Taxonomy" id="526218"/>
    <lineage>
        <taxon>Bacteria</taxon>
        <taxon>Fusobacteriati</taxon>
        <taxon>Fusobacteriota</taxon>
        <taxon>Fusobacteriia</taxon>
        <taxon>Fusobacteriales</taxon>
        <taxon>Leptotrichiaceae</taxon>
        <taxon>Sebaldella</taxon>
    </lineage>
</organism>
<dbReference type="SUPFAM" id="SSF54814">
    <property type="entry name" value="Prokaryotic type KH domain (KH-domain type II)"/>
    <property type="match status" value="2"/>
</dbReference>
<comment type="function">
    <text evidence="7">Participates in both transcription termination and antitermination.</text>
</comment>
<keyword evidence="6 7" id="KW-0804">Transcription</keyword>
<dbReference type="PANTHER" id="PTHR22648:SF0">
    <property type="entry name" value="TRANSCRIPTION TERMINATION_ANTITERMINATION PROTEIN NUSA"/>
    <property type="match status" value="1"/>
</dbReference>
<dbReference type="GO" id="GO:0006353">
    <property type="term" value="P:DNA-templated transcription termination"/>
    <property type="evidence" value="ECO:0007669"/>
    <property type="project" value="UniProtKB-UniRule"/>
</dbReference>
<dbReference type="CDD" id="cd22529">
    <property type="entry name" value="KH-II_NusA_rpt2"/>
    <property type="match status" value="1"/>
</dbReference>
<evidence type="ECO:0000256" key="4">
    <source>
        <dbReference type="ARBA" id="ARBA00022884"/>
    </source>
</evidence>
<evidence type="ECO:0000256" key="1">
    <source>
        <dbReference type="ARBA" id="ARBA00022472"/>
    </source>
</evidence>
<dbReference type="NCBIfam" id="TIGR01953">
    <property type="entry name" value="NusA"/>
    <property type="match status" value="1"/>
</dbReference>
<evidence type="ECO:0000313" key="9">
    <source>
        <dbReference type="EMBL" id="ACZ09172.1"/>
    </source>
</evidence>
<dbReference type="SUPFAM" id="SSF69705">
    <property type="entry name" value="Transcription factor NusA, N-terminal domain"/>
    <property type="match status" value="1"/>
</dbReference>
<dbReference type="STRING" id="526218.Sterm_2318"/>
<dbReference type="InterPro" id="IPR013735">
    <property type="entry name" value="TF_NusA_N"/>
</dbReference>
<dbReference type="FunFam" id="3.30.300.20:FF:000005">
    <property type="entry name" value="Transcription termination/antitermination protein NusA"/>
    <property type="match status" value="1"/>
</dbReference>
<dbReference type="eggNOG" id="COG0195">
    <property type="taxonomic scope" value="Bacteria"/>
</dbReference>
<dbReference type="InterPro" id="IPR025249">
    <property type="entry name" value="TF_NusA_KH_1st"/>
</dbReference>
<keyword evidence="10" id="KW-1185">Reference proteome</keyword>
<evidence type="ECO:0000256" key="6">
    <source>
        <dbReference type="ARBA" id="ARBA00023163"/>
    </source>
</evidence>
<keyword evidence="1 7" id="KW-0806">Transcription termination</keyword>
<evidence type="ECO:0000256" key="2">
    <source>
        <dbReference type="ARBA" id="ARBA00022490"/>
    </source>
</evidence>
<dbReference type="InterPro" id="IPR058582">
    <property type="entry name" value="KH_NusA_2nd"/>
</dbReference>
<dbReference type="HOGENOM" id="CLU_029242_2_2_0"/>
<proteinExistence type="inferred from homology"/>
<protein>
    <recommendedName>
        <fullName evidence="7">Transcription termination/antitermination protein NusA</fullName>
    </recommendedName>
</protein>
<keyword evidence="3 7" id="KW-0889">Transcription antitermination</keyword>
<feature type="domain" description="S1 motif" evidence="8">
    <location>
        <begin position="139"/>
        <end position="204"/>
    </location>
</feature>
<dbReference type="PROSITE" id="PS50126">
    <property type="entry name" value="S1"/>
    <property type="match status" value="1"/>
</dbReference>
<keyword evidence="4 7" id="KW-0694">RNA-binding</keyword>
<dbReference type="GO" id="GO:0005829">
    <property type="term" value="C:cytosol"/>
    <property type="evidence" value="ECO:0007669"/>
    <property type="project" value="TreeGrafter"/>
</dbReference>
<dbReference type="HAMAP" id="MF_00945_B">
    <property type="entry name" value="NusA_B"/>
    <property type="match status" value="1"/>
</dbReference>
<gene>
    <name evidence="7" type="primary">nusA</name>
    <name evidence="9" type="ordered locus">Sterm_2318</name>
</gene>
<dbReference type="InterPro" id="IPR036555">
    <property type="entry name" value="NusA_N_sf"/>
</dbReference>
<dbReference type="Pfam" id="PF13184">
    <property type="entry name" value="KH_NusA_1st"/>
    <property type="match status" value="1"/>
</dbReference>
<dbReference type="CDD" id="cd02134">
    <property type="entry name" value="KH-II_NusA_rpt1"/>
    <property type="match status" value="1"/>
</dbReference>
<dbReference type="SUPFAM" id="SSF50249">
    <property type="entry name" value="Nucleic acid-binding proteins"/>
    <property type="match status" value="1"/>
</dbReference>
<dbReference type="InterPro" id="IPR010213">
    <property type="entry name" value="TF_NusA"/>
</dbReference>
<reference evidence="9 10" key="2">
    <citation type="journal article" date="2010" name="Stand. Genomic Sci.">
        <title>Complete genome sequence of Sebaldella termitidis type strain (NCTC 11300).</title>
        <authorList>
            <person name="Harmon-Smith M."/>
            <person name="Celia L."/>
            <person name="Chertkov O."/>
            <person name="Lapidus A."/>
            <person name="Copeland A."/>
            <person name="Glavina Del Rio T."/>
            <person name="Nolan M."/>
            <person name="Lucas S."/>
            <person name="Tice H."/>
            <person name="Cheng J.F."/>
            <person name="Han C."/>
            <person name="Detter J.C."/>
            <person name="Bruce D."/>
            <person name="Goodwin L."/>
            <person name="Pitluck S."/>
            <person name="Pati A."/>
            <person name="Liolios K."/>
            <person name="Ivanova N."/>
            <person name="Mavromatis K."/>
            <person name="Mikhailova N."/>
            <person name="Chen A."/>
            <person name="Palaniappan K."/>
            <person name="Land M."/>
            <person name="Hauser L."/>
            <person name="Chang Y.J."/>
            <person name="Jeffries C.D."/>
            <person name="Brettin T."/>
            <person name="Goker M."/>
            <person name="Beck B."/>
            <person name="Bristow J."/>
            <person name="Eisen J.A."/>
            <person name="Markowitz V."/>
            <person name="Hugenholtz P."/>
            <person name="Kyrpides N.C."/>
            <person name="Klenk H.P."/>
            <person name="Chen F."/>
        </authorList>
    </citation>
    <scope>NUCLEOTIDE SEQUENCE [LARGE SCALE GENOMIC DNA]</scope>
    <source>
        <strain evidence="10">ATCC 33386 / NCTC 11300</strain>
    </source>
</reference>
<dbReference type="Gene3D" id="3.30.1480.10">
    <property type="entry name" value="NusA, N-terminal domain"/>
    <property type="match status" value="1"/>
</dbReference>
<keyword evidence="5 7" id="KW-0805">Transcription regulation</keyword>
<dbReference type="InterPro" id="IPR012340">
    <property type="entry name" value="NA-bd_OB-fold"/>
</dbReference>
<evidence type="ECO:0000256" key="3">
    <source>
        <dbReference type="ARBA" id="ARBA00022814"/>
    </source>
</evidence>
<comment type="subcellular location">
    <subcellularLocation>
        <location evidence="7">Cytoplasm</location>
    </subcellularLocation>
</comment>
<dbReference type="KEGG" id="str:Sterm_2318"/>
<dbReference type="InterPro" id="IPR003029">
    <property type="entry name" value="S1_domain"/>
</dbReference>
<dbReference type="GO" id="GO:0003723">
    <property type="term" value="F:RNA binding"/>
    <property type="evidence" value="ECO:0007669"/>
    <property type="project" value="UniProtKB-UniRule"/>
</dbReference>
<dbReference type="FunFam" id="3.30.300.20:FF:000002">
    <property type="entry name" value="Transcription termination/antitermination protein NusA"/>
    <property type="match status" value="1"/>
</dbReference>
<dbReference type="InterPro" id="IPR015946">
    <property type="entry name" value="KH_dom-like_a/b"/>
</dbReference>
<dbReference type="Proteomes" id="UP000000845">
    <property type="component" value="Chromosome"/>
</dbReference>
<dbReference type="InterPro" id="IPR009019">
    <property type="entry name" value="KH_sf_prok-type"/>
</dbReference>
<dbReference type="FunFam" id="3.30.1480.10:FF:000002">
    <property type="entry name" value="Transcription termination/antitermination protein NusA"/>
    <property type="match status" value="1"/>
</dbReference>
<dbReference type="SMART" id="SM00316">
    <property type="entry name" value="S1"/>
    <property type="match status" value="1"/>
</dbReference>
<name>D1AL29_SEBTE</name>
<dbReference type="Pfam" id="PF08529">
    <property type="entry name" value="NusA_N"/>
    <property type="match status" value="1"/>
</dbReference>
<dbReference type="EMBL" id="CP001739">
    <property type="protein sequence ID" value="ACZ09172.1"/>
    <property type="molecule type" value="Genomic_DNA"/>
</dbReference>
<dbReference type="Pfam" id="PF26594">
    <property type="entry name" value="KH_NusA_2nd"/>
    <property type="match status" value="1"/>
</dbReference>
<evidence type="ECO:0000256" key="7">
    <source>
        <dbReference type="HAMAP-Rule" id="MF_00945"/>
    </source>
</evidence>